<evidence type="ECO:0000313" key="2">
    <source>
        <dbReference type="EMBL" id="KIK76540.1"/>
    </source>
</evidence>
<accession>A0A0D0DFK7</accession>
<protein>
    <submittedName>
        <fullName evidence="2">Uncharacterized protein</fullName>
    </submittedName>
</protein>
<reference evidence="3" key="2">
    <citation type="submission" date="2015-01" db="EMBL/GenBank/DDBJ databases">
        <title>Evolutionary Origins and Diversification of the Mycorrhizal Mutualists.</title>
        <authorList>
            <consortium name="DOE Joint Genome Institute"/>
            <consortium name="Mycorrhizal Genomics Consortium"/>
            <person name="Kohler A."/>
            <person name="Kuo A."/>
            <person name="Nagy L.G."/>
            <person name="Floudas D."/>
            <person name="Copeland A."/>
            <person name="Barry K.W."/>
            <person name="Cichocki N."/>
            <person name="Veneault-Fourrey C."/>
            <person name="LaButti K."/>
            <person name="Lindquist E.A."/>
            <person name="Lipzen A."/>
            <person name="Lundell T."/>
            <person name="Morin E."/>
            <person name="Murat C."/>
            <person name="Riley R."/>
            <person name="Ohm R."/>
            <person name="Sun H."/>
            <person name="Tunlid A."/>
            <person name="Henrissat B."/>
            <person name="Grigoriev I.V."/>
            <person name="Hibbett D.S."/>
            <person name="Martin F."/>
        </authorList>
    </citation>
    <scope>NUCLEOTIDE SEQUENCE [LARGE SCALE GENOMIC DNA]</scope>
    <source>
        <strain evidence="3">Ve08.2h10</strain>
    </source>
</reference>
<sequence>MPVPQSELPGDEPIPPPPPPPPLYPPPHPPSLPQSNELDIDELFDSAILPHIQQEL</sequence>
<gene>
    <name evidence="2" type="ORF">PAXRUDRAFT_18130</name>
</gene>
<evidence type="ECO:0000313" key="3">
    <source>
        <dbReference type="Proteomes" id="UP000054538"/>
    </source>
</evidence>
<organism evidence="2 3">
    <name type="scientific">Paxillus rubicundulus Ve08.2h10</name>
    <dbReference type="NCBI Taxonomy" id="930991"/>
    <lineage>
        <taxon>Eukaryota</taxon>
        <taxon>Fungi</taxon>
        <taxon>Dikarya</taxon>
        <taxon>Basidiomycota</taxon>
        <taxon>Agaricomycotina</taxon>
        <taxon>Agaricomycetes</taxon>
        <taxon>Agaricomycetidae</taxon>
        <taxon>Boletales</taxon>
        <taxon>Paxilineae</taxon>
        <taxon>Paxillaceae</taxon>
        <taxon>Paxillus</taxon>
    </lineage>
</organism>
<dbReference type="InParanoid" id="A0A0D0DFK7"/>
<keyword evidence="3" id="KW-1185">Reference proteome</keyword>
<dbReference type="EMBL" id="KN827428">
    <property type="protein sequence ID" value="KIK76540.1"/>
    <property type="molecule type" value="Genomic_DNA"/>
</dbReference>
<proteinExistence type="predicted"/>
<reference evidence="2 3" key="1">
    <citation type="submission" date="2014-04" db="EMBL/GenBank/DDBJ databases">
        <authorList>
            <consortium name="DOE Joint Genome Institute"/>
            <person name="Kuo A."/>
            <person name="Kohler A."/>
            <person name="Jargeat P."/>
            <person name="Nagy L.G."/>
            <person name="Floudas D."/>
            <person name="Copeland A."/>
            <person name="Barry K.W."/>
            <person name="Cichocki N."/>
            <person name="Veneault-Fourrey C."/>
            <person name="LaButti K."/>
            <person name="Lindquist E.A."/>
            <person name="Lipzen A."/>
            <person name="Lundell T."/>
            <person name="Morin E."/>
            <person name="Murat C."/>
            <person name="Sun H."/>
            <person name="Tunlid A."/>
            <person name="Henrissat B."/>
            <person name="Grigoriev I.V."/>
            <person name="Hibbett D.S."/>
            <person name="Martin F."/>
            <person name="Nordberg H.P."/>
            <person name="Cantor M.N."/>
            <person name="Hua S.X."/>
        </authorList>
    </citation>
    <scope>NUCLEOTIDE SEQUENCE [LARGE SCALE GENOMIC DNA]</scope>
    <source>
        <strain evidence="2 3">Ve08.2h10</strain>
    </source>
</reference>
<dbReference type="AlphaFoldDB" id="A0A0D0DFK7"/>
<name>A0A0D0DFK7_9AGAM</name>
<dbReference type="Proteomes" id="UP000054538">
    <property type="component" value="Unassembled WGS sequence"/>
</dbReference>
<feature type="compositionally biased region" description="Pro residues" evidence="1">
    <location>
        <begin position="12"/>
        <end position="32"/>
    </location>
</feature>
<dbReference type="HOGENOM" id="CLU_3014833_0_0_1"/>
<feature type="region of interest" description="Disordered" evidence="1">
    <location>
        <begin position="1"/>
        <end position="36"/>
    </location>
</feature>
<evidence type="ECO:0000256" key="1">
    <source>
        <dbReference type="SAM" id="MobiDB-lite"/>
    </source>
</evidence>